<evidence type="ECO:0000313" key="2">
    <source>
        <dbReference type="EMBL" id="VDK78183.1"/>
    </source>
</evidence>
<organism evidence="2 3">
    <name type="scientific">Dibothriocephalus latus</name>
    <name type="common">Fish tapeworm</name>
    <name type="synonym">Diphyllobothrium latum</name>
    <dbReference type="NCBI Taxonomy" id="60516"/>
    <lineage>
        <taxon>Eukaryota</taxon>
        <taxon>Metazoa</taxon>
        <taxon>Spiralia</taxon>
        <taxon>Lophotrochozoa</taxon>
        <taxon>Platyhelminthes</taxon>
        <taxon>Cestoda</taxon>
        <taxon>Eucestoda</taxon>
        <taxon>Diphyllobothriidea</taxon>
        <taxon>Diphyllobothriidae</taxon>
        <taxon>Dibothriocephalus</taxon>
    </lineage>
</organism>
<sequence>MTLLPPRNVQVELNDRRRLDYRVTWLPPALSLNAVQDNALTRYRVMWAPRQEEPVDATTYNDKAGFSPILDTARSDVRVVEKNQTWIILPRLRPKTFYILRIQTIGSVGRGREKESTPVVHYFMTHDAFHTDRRISPQLQSLEHFSLLSMNARLIRWPGSGAGPRSLFRSQLPIELGHIPVSKANVIIDITHPKRTYLRGQEKGQ</sequence>
<keyword evidence="3" id="KW-1185">Reference proteome</keyword>
<feature type="domain" description="Fibronectin type-III" evidence="1">
    <location>
        <begin position="5"/>
        <end position="128"/>
    </location>
</feature>
<dbReference type="Proteomes" id="UP000281553">
    <property type="component" value="Unassembled WGS sequence"/>
</dbReference>
<protein>
    <recommendedName>
        <fullName evidence="1">Fibronectin type-III domain-containing protein</fullName>
    </recommendedName>
</protein>
<gene>
    <name evidence="2" type="ORF">DILT_LOCUS2918</name>
</gene>
<evidence type="ECO:0000313" key="3">
    <source>
        <dbReference type="Proteomes" id="UP000281553"/>
    </source>
</evidence>
<dbReference type="CDD" id="cd00063">
    <property type="entry name" value="FN3"/>
    <property type="match status" value="1"/>
</dbReference>
<evidence type="ECO:0000259" key="1">
    <source>
        <dbReference type="PROSITE" id="PS50853"/>
    </source>
</evidence>
<dbReference type="InterPro" id="IPR036116">
    <property type="entry name" value="FN3_sf"/>
</dbReference>
<dbReference type="AlphaFoldDB" id="A0A3P6T5W2"/>
<dbReference type="InterPro" id="IPR003961">
    <property type="entry name" value="FN3_dom"/>
</dbReference>
<dbReference type="PROSITE" id="PS50853">
    <property type="entry name" value="FN3"/>
    <property type="match status" value="1"/>
</dbReference>
<dbReference type="OrthoDB" id="9985779at2759"/>
<dbReference type="SUPFAM" id="SSF49265">
    <property type="entry name" value="Fibronectin type III"/>
    <property type="match status" value="1"/>
</dbReference>
<dbReference type="InterPro" id="IPR013783">
    <property type="entry name" value="Ig-like_fold"/>
</dbReference>
<name>A0A3P6T5W2_DIBLA</name>
<proteinExistence type="predicted"/>
<reference evidence="2 3" key="1">
    <citation type="submission" date="2018-11" db="EMBL/GenBank/DDBJ databases">
        <authorList>
            <consortium name="Pathogen Informatics"/>
        </authorList>
    </citation>
    <scope>NUCLEOTIDE SEQUENCE [LARGE SCALE GENOMIC DNA]</scope>
</reference>
<dbReference type="SMART" id="SM00060">
    <property type="entry name" value="FN3"/>
    <property type="match status" value="1"/>
</dbReference>
<dbReference type="Pfam" id="PF00041">
    <property type="entry name" value="fn3"/>
    <property type="match status" value="1"/>
</dbReference>
<accession>A0A3P6T5W2</accession>
<dbReference type="EMBL" id="UYRU01042825">
    <property type="protein sequence ID" value="VDK78183.1"/>
    <property type="molecule type" value="Genomic_DNA"/>
</dbReference>
<dbReference type="Gene3D" id="2.60.40.10">
    <property type="entry name" value="Immunoglobulins"/>
    <property type="match status" value="1"/>
</dbReference>